<dbReference type="AlphaFoldDB" id="A0A9N9K1Q8"/>
<organism evidence="2 3">
    <name type="scientific">Dentiscutata erythropus</name>
    <dbReference type="NCBI Taxonomy" id="1348616"/>
    <lineage>
        <taxon>Eukaryota</taxon>
        <taxon>Fungi</taxon>
        <taxon>Fungi incertae sedis</taxon>
        <taxon>Mucoromycota</taxon>
        <taxon>Glomeromycotina</taxon>
        <taxon>Glomeromycetes</taxon>
        <taxon>Diversisporales</taxon>
        <taxon>Gigasporaceae</taxon>
        <taxon>Dentiscutata</taxon>
    </lineage>
</organism>
<feature type="non-terminal residue" evidence="2">
    <location>
        <position position="1"/>
    </location>
</feature>
<reference evidence="2" key="1">
    <citation type="submission" date="2021-06" db="EMBL/GenBank/DDBJ databases">
        <authorList>
            <person name="Kallberg Y."/>
            <person name="Tangrot J."/>
            <person name="Rosling A."/>
        </authorList>
    </citation>
    <scope>NUCLEOTIDE SEQUENCE</scope>
    <source>
        <strain evidence="2">MA453B</strain>
    </source>
</reference>
<proteinExistence type="predicted"/>
<evidence type="ECO:0000313" key="2">
    <source>
        <dbReference type="EMBL" id="CAG8804482.1"/>
    </source>
</evidence>
<feature type="compositionally biased region" description="Basic residues" evidence="1">
    <location>
        <begin position="31"/>
        <end position="48"/>
    </location>
</feature>
<evidence type="ECO:0000256" key="1">
    <source>
        <dbReference type="SAM" id="MobiDB-lite"/>
    </source>
</evidence>
<accession>A0A9N9K1Q8</accession>
<sequence>NKLEEGTAYLLLATNNENSKPEDELAEVVAHKTKKSRKRIRAQAHIKR</sequence>
<name>A0A9N9K1Q8_9GLOM</name>
<protein>
    <submittedName>
        <fullName evidence="2">11166_t:CDS:1</fullName>
    </submittedName>
</protein>
<feature type="non-terminal residue" evidence="2">
    <location>
        <position position="48"/>
    </location>
</feature>
<keyword evidence="3" id="KW-1185">Reference proteome</keyword>
<dbReference type="EMBL" id="CAJVPY010039021">
    <property type="protein sequence ID" value="CAG8804482.1"/>
    <property type="molecule type" value="Genomic_DNA"/>
</dbReference>
<comment type="caution">
    <text evidence="2">The sequence shown here is derived from an EMBL/GenBank/DDBJ whole genome shotgun (WGS) entry which is preliminary data.</text>
</comment>
<dbReference type="Proteomes" id="UP000789405">
    <property type="component" value="Unassembled WGS sequence"/>
</dbReference>
<gene>
    <name evidence="2" type="ORF">DERYTH_LOCUS24111</name>
</gene>
<evidence type="ECO:0000313" key="3">
    <source>
        <dbReference type="Proteomes" id="UP000789405"/>
    </source>
</evidence>
<feature type="region of interest" description="Disordered" evidence="1">
    <location>
        <begin position="29"/>
        <end position="48"/>
    </location>
</feature>